<accession>K0RPN3</accession>
<reference evidence="2 3" key="1">
    <citation type="journal article" date="2012" name="Genome Biol.">
        <title>Genome and low-iron response of an oceanic diatom adapted to chronic iron limitation.</title>
        <authorList>
            <person name="Lommer M."/>
            <person name="Specht M."/>
            <person name="Roy A.S."/>
            <person name="Kraemer L."/>
            <person name="Andreson R."/>
            <person name="Gutowska M.A."/>
            <person name="Wolf J."/>
            <person name="Bergner S.V."/>
            <person name="Schilhabel M.B."/>
            <person name="Klostermeier U.C."/>
            <person name="Beiko R.G."/>
            <person name="Rosenstiel P."/>
            <person name="Hippler M."/>
            <person name="Laroche J."/>
        </authorList>
    </citation>
    <scope>NUCLEOTIDE SEQUENCE [LARGE SCALE GENOMIC DNA]</scope>
    <source>
        <strain evidence="2 3">CCMP1005</strain>
    </source>
</reference>
<name>K0RPN3_THAOC</name>
<organism evidence="2 3">
    <name type="scientific">Thalassiosira oceanica</name>
    <name type="common">Marine diatom</name>
    <dbReference type="NCBI Taxonomy" id="159749"/>
    <lineage>
        <taxon>Eukaryota</taxon>
        <taxon>Sar</taxon>
        <taxon>Stramenopiles</taxon>
        <taxon>Ochrophyta</taxon>
        <taxon>Bacillariophyta</taxon>
        <taxon>Coscinodiscophyceae</taxon>
        <taxon>Thalassiosirophycidae</taxon>
        <taxon>Thalassiosirales</taxon>
        <taxon>Thalassiosiraceae</taxon>
        <taxon>Thalassiosira</taxon>
    </lineage>
</organism>
<evidence type="ECO:0000313" key="3">
    <source>
        <dbReference type="Proteomes" id="UP000266841"/>
    </source>
</evidence>
<dbReference type="AlphaFoldDB" id="K0RPN3"/>
<comment type="caution">
    <text evidence="2">The sequence shown here is derived from an EMBL/GenBank/DDBJ whole genome shotgun (WGS) entry which is preliminary data.</text>
</comment>
<dbReference type="EMBL" id="AGNL01036100">
    <property type="protein sequence ID" value="EJK54264.1"/>
    <property type="molecule type" value="Genomic_DNA"/>
</dbReference>
<feature type="region of interest" description="Disordered" evidence="1">
    <location>
        <begin position="54"/>
        <end position="82"/>
    </location>
</feature>
<evidence type="ECO:0000256" key="1">
    <source>
        <dbReference type="SAM" id="MobiDB-lite"/>
    </source>
</evidence>
<gene>
    <name evidence="2" type="ORF">THAOC_26131</name>
</gene>
<protein>
    <submittedName>
        <fullName evidence="2">Uncharacterized protein</fullName>
    </submittedName>
</protein>
<evidence type="ECO:0000313" key="2">
    <source>
        <dbReference type="EMBL" id="EJK54264.1"/>
    </source>
</evidence>
<keyword evidence="3" id="KW-1185">Reference proteome</keyword>
<proteinExistence type="predicted"/>
<feature type="non-terminal residue" evidence="2">
    <location>
        <position position="82"/>
    </location>
</feature>
<sequence length="82" mass="8991">MADDGRAKRPKPPEDGTAIIVQRERRLAELESEIAQLRVGTLAANQEVAQLRGRNAELESENEQLTSSARPAKRIQPRGAAC</sequence>
<dbReference type="Proteomes" id="UP000266841">
    <property type="component" value="Unassembled WGS sequence"/>
</dbReference>